<reference evidence="2" key="3">
    <citation type="submission" date="2022-06" db="UniProtKB">
        <authorList>
            <consortium name="EnsemblPlants"/>
        </authorList>
    </citation>
    <scope>IDENTIFICATION</scope>
</reference>
<keyword evidence="3" id="KW-1185">Reference proteome</keyword>
<feature type="domain" description="DUF3615" evidence="1">
    <location>
        <begin position="10"/>
        <end position="92"/>
    </location>
</feature>
<evidence type="ECO:0000313" key="3">
    <source>
        <dbReference type="Proteomes" id="UP000015106"/>
    </source>
</evidence>
<proteinExistence type="predicted"/>
<protein>
    <recommendedName>
        <fullName evidence="1">DUF3615 domain-containing protein</fullName>
    </recommendedName>
</protein>
<dbReference type="Gramene" id="TuG1812G0700000944.01.T01">
    <property type="protein sequence ID" value="TuG1812G0700000944.01.T01"/>
    <property type="gene ID" value="TuG1812G0700000944.01"/>
</dbReference>
<dbReference type="Pfam" id="PF12274">
    <property type="entry name" value="DUF3615"/>
    <property type="match status" value="1"/>
</dbReference>
<dbReference type="AlphaFoldDB" id="A0A8R7QYN9"/>
<dbReference type="InterPro" id="IPR022059">
    <property type="entry name" value="DUF3615"/>
</dbReference>
<reference evidence="2" key="2">
    <citation type="submission" date="2018-03" db="EMBL/GenBank/DDBJ databases">
        <title>The Triticum urartu genome reveals the dynamic nature of wheat genome evolution.</title>
        <authorList>
            <person name="Ling H."/>
            <person name="Ma B."/>
            <person name="Shi X."/>
            <person name="Liu H."/>
            <person name="Dong L."/>
            <person name="Sun H."/>
            <person name="Cao Y."/>
            <person name="Gao Q."/>
            <person name="Zheng S."/>
            <person name="Li Y."/>
            <person name="Yu Y."/>
            <person name="Du H."/>
            <person name="Qi M."/>
            <person name="Li Y."/>
            <person name="Yu H."/>
            <person name="Cui Y."/>
            <person name="Wang N."/>
            <person name="Chen C."/>
            <person name="Wu H."/>
            <person name="Zhao Y."/>
            <person name="Zhang J."/>
            <person name="Li Y."/>
            <person name="Zhou W."/>
            <person name="Zhang B."/>
            <person name="Hu W."/>
            <person name="Eijk M."/>
            <person name="Tang J."/>
            <person name="Witsenboer H."/>
            <person name="Zhao S."/>
            <person name="Li Z."/>
            <person name="Zhang A."/>
            <person name="Wang D."/>
            <person name="Liang C."/>
        </authorList>
    </citation>
    <scope>NUCLEOTIDE SEQUENCE [LARGE SCALE GENOMIC DNA]</scope>
    <source>
        <strain evidence="2">cv. G1812</strain>
    </source>
</reference>
<organism evidence="2 3">
    <name type="scientific">Triticum urartu</name>
    <name type="common">Red wild einkorn</name>
    <name type="synonym">Crithodium urartu</name>
    <dbReference type="NCBI Taxonomy" id="4572"/>
    <lineage>
        <taxon>Eukaryota</taxon>
        <taxon>Viridiplantae</taxon>
        <taxon>Streptophyta</taxon>
        <taxon>Embryophyta</taxon>
        <taxon>Tracheophyta</taxon>
        <taxon>Spermatophyta</taxon>
        <taxon>Magnoliopsida</taxon>
        <taxon>Liliopsida</taxon>
        <taxon>Poales</taxon>
        <taxon>Poaceae</taxon>
        <taxon>BOP clade</taxon>
        <taxon>Pooideae</taxon>
        <taxon>Triticodae</taxon>
        <taxon>Triticeae</taxon>
        <taxon>Triticinae</taxon>
        <taxon>Triticum</taxon>
    </lineage>
</organism>
<sequence length="94" mass="10716">MRTCAQMAGRYYYNKLHPGQFLIDLEPLDSQSFDRLADDVHDKKAYYHVNFKAKLLTRNSLPLLFFAELEGTDGPKQVNMCVELSCSGNAHKCS</sequence>
<reference evidence="3" key="1">
    <citation type="journal article" date="2013" name="Nature">
        <title>Draft genome of the wheat A-genome progenitor Triticum urartu.</title>
        <authorList>
            <person name="Ling H.Q."/>
            <person name="Zhao S."/>
            <person name="Liu D."/>
            <person name="Wang J."/>
            <person name="Sun H."/>
            <person name="Zhang C."/>
            <person name="Fan H."/>
            <person name="Li D."/>
            <person name="Dong L."/>
            <person name="Tao Y."/>
            <person name="Gao C."/>
            <person name="Wu H."/>
            <person name="Li Y."/>
            <person name="Cui Y."/>
            <person name="Guo X."/>
            <person name="Zheng S."/>
            <person name="Wang B."/>
            <person name="Yu K."/>
            <person name="Liang Q."/>
            <person name="Yang W."/>
            <person name="Lou X."/>
            <person name="Chen J."/>
            <person name="Feng M."/>
            <person name="Jian J."/>
            <person name="Zhang X."/>
            <person name="Luo G."/>
            <person name="Jiang Y."/>
            <person name="Liu J."/>
            <person name="Wang Z."/>
            <person name="Sha Y."/>
            <person name="Zhang B."/>
            <person name="Wu H."/>
            <person name="Tang D."/>
            <person name="Shen Q."/>
            <person name="Xue P."/>
            <person name="Zou S."/>
            <person name="Wang X."/>
            <person name="Liu X."/>
            <person name="Wang F."/>
            <person name="Yang Y."/>
            <person name="An X."/>
            <person name="Dong Z."/>
            <person name="Zhang K."/>
            <person name="Zhang X."/>
            <person name="Luo M.C."/>
            <person name="Dvorak J."/>
            <person name="Tong Y."/>
            <person name="Wang J."/>
            <person name="Yang H."/>
            <person name="Li Z."/>
            <person name="Wang D."/>
            <person name="Zhang A."/>
            <person name="Wang J."/>
        </authorList>
    </citation>
    <scope>NUCLEOTIDE SEQUENCE</scope>
    <source>
        <strain evidence="3">cv. G1812</strain>
    </source>
</reference>
<name>A0A8R7QYN9_TRIUA</name>
<evidence type="ECO:0000259" key="1">
    <source>
        <dbReference type="Pfam" id="PF12274"/>
    </source>
</evidence>
<accession>A0A8R7QYN9</accession>
<evidence type="ECO:0000313" key="2">
    <source>
        <dbReference type="EnsemblPlants" id="TuG1812G0700000944.01.T01"/>
    </source>
</evidence>
<dbReference type="EnsemblPlants" id="TuG1812G0700000944.01.T01">
    <property type="protein sequence ID" value="TuG1812G0700000944.01.T01"/>
    <property type="gene ID" value="TuG1812G0700000944.01"/>
</dbReference>
<dbReference type="Proteomes" id="UP000015106">
    <property type="component" value="Chromosome 7"/>
</dbReference>